<dbReference type="InterPro" id="IPR011009">
    <property type="entry name" value="Kinase-like_dom_sf"/>
</dbReference>
<dbReference type="NCBIfam" id="TIGR02906">
    <property type="entry name" value="spore_CotS"/>
    <property type="match status" value="1"/>
</dbReference>
<dbReference type="Proteomes" id="UP001597343">
    <property type="component" value="Unassembled WGS sequence"/>
</dbReference>
<name>A0ABW4ZUV4_9BACL</name>
<sequence length="471" mass="53991">MADNSKNSEKKGQDWLKLLLDEFMKPPKWLNDGKKQGGSSAGKSGKKNEADVSITPKRRQPPAWWSWSASDGVPKARRKKKKRELHGAHDRGRAPAPKKLPLAPSEVQLKKKNRPADRLAPSDLGSALPSSPTGLHAQISRHGFAPAVLRAYGITPTKVEPFGPVLRLRTNKGLIALKKSYLRSAHIAYLHQVFKHLEQNQFKRYAPFLLTTKGLPYAEIGGDTYYATRWIRGQEVDFRSRSQLAITARTLAEFHRASRGFEPSGFAPPSIFDMVERFADRRDELIEWKRRAEVKSRPDAIDKIYLQHADHHISQAQQALAILKRPQVRAQLLFEEDDPPLLHLDLTPYNLIYAQNHQVIMIDFDFATPGPRTLDLAHLMRRGLQRQEWDEAVARLILVNYSSAGGLQNAEYQMLSGLLRFPHRFWRIGYQHYDLGHDPNHLGYFQLAEAEEENRLKFLERFDRNISRTWS</sequence>
<keyword evidence="3" id="KW-0167">Capsid protein</keyword>
<dbReference type="InterPro" id="IPR047175">
    <property type="entry name" value="CotS-like"/>
</dbReference>
<accession>A0ABW4ZUV4</accession>
<protein>
    <submittedName>
        <fullName evidence="3">CotS family spore coat protein</fullName>
    </submittedName>
</protein>
<dbReference type="RefSeq" id="WP_386044718.1">
    <property type="nucleotide sequence ID" value="NZ_JBHUIO010000005.1"/>
</dbReference>
<reference evidence="4" key="1">
    <citation type="journal article" date="2019" name="Int. J. Syst. Evol. Microbiol.">
        <title>The Global Catalogue of Microorganisms (GCM) 10K type strain sequencing project: providing services to taxonomists for standard genome sequencing and annotation.</title>
        <authorList>
            <consortium name="The Broad Institute Genomics Platform"/>
            <consortium name="The Broad Institute Genome Sequencing Center for Infectious Disease"/>
            <person name="Wu L."/>
            <person name="Ma J."/>
        </authorList>
    </citation>
    <scope>NUCLEOTIDE SEQUENCE [LARGE SCALE GENOMIC DNA]</scope>
    <source>
        <strain evidence="4">CGMCC 1.13574</strain>
    </source>
</reference>
<evidence type="ECO:0000313" key="3">
    <source>
        <dbReference type="EMBL" id="MFD2169510.1"/>
    </source>
</evidence>
<dbReference type="EMBL" id="JBHUIO010000005">
    <property type="protein sequence ID" value="MFD2169510.1"/>
    <property type="molecule type" value="Genomic_DNA"/>
</dbReference>
<comment type="caution">
    <text evidence="3">The sequence shown here is derived from an EMBL/GenBank/DDBJ whole genome shotgun (WGS) entry which is preliminary data.</text>
</comment>
<dbReference type="Pfam" id="PF01636">
    <property type="entry name" value="APH"/>
    <property type="match status" value="1"/>
</dbReference>
<dbReference type="PANTHER" id="PTHR39179:SF1">
    <property type="entry name" value="SPORE COAT PROTEIN I"/>
    <property type="match status" value="1"/>
</dbReference>
<evidence type="ECO:0000256" key="1">
    <source>
        <dbReference type="SAM" id="MobiDB-lite"/>
    </source>
</evidence>
<feature type="domain" description="Aminoglycoside phosphotransferase" evidence="2">
    <location>
        <begin position="189"/>
        <end position="396"/>
    </location>
</feature>
<dbReference type="InterPro" id="IPR014255">
    <property type="entry name" value="Spore_coat_CotS"/>
</dbReference>
<dbReference type="Gene3D" id="3.90.1200.10">
    <property type="match status" value="1"/>
</dbReference>
<dbReference type="SUPFAM" id="SSF56112">
    <property type="entry name" value="Protein kinase-like (PK-like)"/>
    <property type="match status" value="1"/>
</dbReference>
<keyword evidence="4" id="KW-1185">Reference proteome</keyword>
<feature type="compositionally biased region" description="Basic residues" evidence="1">
    <location>
        <begin position="75"/>
        <end position="84"/>
    </location>
</feature>
<organism evidence="3 4">
    <name type="scientific">Tumebacillus lipolyticus</name>
    <dbReference type="NCBI Taxonomy" id="1280370"/>
    <lineage>
        <taxon>Bacteria</taxon>
        <taxon>Bacillati</taxon>
        <taxon>Bacillota</taxon>
        <taxon>Bacilli</taxon>
        <taxon>Bacillales</taxon>
        <taxon>Alicyclobacillaceae</taxon>
        <taxon>Tumebacillus</taxon>
    </lineage>
</organism>
<gene>
    <name evidence="3" type="ORF">ACFSOY_05840</name>
</gene>
<proteinExistence type="predicted"/>
<feature type="region of interest" description="Disordered" evidence="1">
    <location>
        <begin position="27"/>
        <end position="135"/>
    </location>
</feature>
<evidence type="ECO:0000313" key="4">
    <source>
        <dbReference type="Proteomes" id="UP001597343"/>
    </source>
</evidence>
<keyword evidence="3" id="KW-0946">Virion</keyword>
<dbReference type="PANTHER" id="PTHR39179">
    <property type="entry name" value="SPORE COAT PROTEIN I"/>
    <property type="match status" value="1"/>
</dbReference>
<dbReference type="Gene3D" id="3.30.200.20">
    <property type="entry name" value="Phosphorylase Kinase, domain 1"/>
    <property type="match status" value="1"/>
</dbReference>
<evidence type="ECO:0000259" key="2">
    <source>
        <dbReference type="Pfam" id="PF01636"/>
    </source>
</evidence>
<dbReference type="InterPro" id="IPR002575">
    <property type="entry name" value="Aminoglycoside_PTrfase"/>
</dbReference>
<feature type="compositionally biased region" description="Low complexity" evidence="1">
    <location>
        <begin position="94"/>
        <end position="104"/>
    </location>
</feature>